<sequence>MTTDVGVVYRFQRIRQAGHDLTSTVSLGPFTSAFVVALAAARVRAAIYVSGSCAPHLRFILFRQADFTRFE</sequence>
<dbReference type="EMBL" id="JANPWB010000009">
    <property type="protein sequence ID" value="KAJ1151484.1"/>
    <property type="molecule type" value="Genomic_DNA"/>
</dbReference>
<reference evidence="1" key="1">
    <citation type="journal article" date="2022" name="bioRxiv">
        <title>Sequencing and chromosome-scale assembly of the giantPleurodeles waltlgenome.</title>
        <authorList>
            <person name="Brown T."/>
            <person name="Elewa A."/>
            <person name="Iarovenko S."/>
            <person name="Subramanian E."/>
            <person name="Araus A.J."/>
            <person name="Petzold A."/>
            <person name="Susuki M."/>
            <person name="Suzuki K.-i.T."/>
            <person name="Hayashi T."/>
            <person name="Toyoda A."/>
            <person name="Oliveira C."/>
            <person name="Osipova E."/>
            <person name="Leigh N.D."/>
            <person name="Simon A."/>
            <person name="Yun M.H."/>
        </authorList>
    </citation>
    <scope>NUCLEOTIDE SEQUENCE</scope>
    <source>
        <strain evidence="1">20211129_DDA</strain>
        <tissue evidence="1">Liver</tissue>
    </source>
</reference>
<accession>A0AAV7RFA0</accession>
<evidence type="ECO:0000313" key="2">
    <source>
        <dbReference type="Proteomes" id="UP001066276"/>
    </source>
</evidence>
<organism evidence="1 2">
    <name type="scientific">Pleurodeles waltl</name>
    <name type="common">Iberian ribbed newt</name>
    <dbReference type="NCBI Taxonomy" id="8319"/>
    <lineage>
        <taxon>Eukaryota</taxon>
        <taxon>Metazoa</taxon>
        <taxon>Chordata</taxon>
        <taxon>Craniata</taxon>
        <taxon>Vertebrata</taxon>
        <taxon>Euteleostomi</taxon>
        <taxon>Amphibia</taxon>
        <taxon>Batrachia</taxon>
        <taxon>Caudata</taxon>
        <taxon>Salamandroidea</taxon>
        <taxon>Salamandridae</taxon>
        <taxon>Pleurodelinae</taxon>
        <taxon>Pleurodeles</taxon>
    </lineage>
</organism>
<dbReference type="Proteomes" id="UP001066276">
    <property type="component" value="Chromosome 5"/>
</dbReference>
<proteinExistence type="predicted"/>
<dbReference type="AlphaFoldDB" id="A0AAV7RFA0"/>
<keyword evidence="2" id="KW-1185">Reference proteome</keyword>
<comment type="caution">
    <text evidence="1">The sequence shown here is derived from an EMBL/GenBank/DDBJ whole genome shotgun (WGS) entry which is preliminary data.</text>
</comment>
<gene>
    <name evidence="1" type="ORF">NDU88_004264</name>
</gene>
<name>A0AAV7RFA0_PLEWA</name>
<evidence type="ECO:0000313" key="1">
    <source>
        <dbReference type="EMBL" id="KAJ1151484.1"/>
    </source>
</evidence>
<protein>
    <submittedName>
        <fullName evidence="1">Uncharacterized protein</fullName>
    </submittedName>
</protein>